<proteinExistence type="predicted"/>
<evidence type="ECO:0000313" key="1">
    <source>
        <dbReference type="EMBL" id="MBD1396664.1"/>
    </source>
</evidence>
<gene>
    <name evidence="1" type="ORF">H9Q13_05755</name>
</gene>
<dbReference type="EMBL" id="JACXAJ010000002">
    <property type="protein sequence ID" value="MBD1396664.1"/>
    <property type="molecule type" value="Genomic_DNA"/>
</dbReference>
<accession>A0ABR7XEE8</accession>
<evidence type="ECO:0000313" key="2">
    <source>
        <dbReference type="Proteomes" id="UP000625551"/>
    </source>
</evidence>
<protein>
    <submittedName>
        <fullName evidence="1">Uncharacterized protein</fullName>
    </submittedName>
</protein>
<comment type="caution">
    <text evidence="1">The sequence shown here is derived from an EMBL/GenBank/DDBJ whole genome shotgun (WGS) entry which is preliminary data.</text>
</comment>
<organism evidence="1 2">
    <name type="scientific">Pontibacter aquaedesilientis</name>
    <dbReference type="NCBI Taxonomy" id="2766980"/>
    <lineage>
        <taxon>Bacteria</taxon>
        <taxon>Pseudomonadati</taxon>
        <taxon>Bacteroidota</taxon>
        <taxon>Cytophagia</taxon>
        <taxon>Cytophagales</taxon>
        <taxon>Hymenobacteraceae</taxon>
        <taxon>Pontibacter</taxon>
    </lineage>
</organism>
<keyword evidence="2" id="KW-1185">Reference proteome</keyword>
<reference evidence="1 2" key="1">
    <citation type="submission" date="2020-09" db="EMBL/GenBank/DDBJ databases">
        <title>Genome sequencing and assembly of Pontibacter sp.</title>
        <authorList>
            <person name="Chhetri G."/>
        </authorList>
    </citation>
    <scope>NUCLEOTIDE SEQUENCE [LARGE SCALE GENOMIC DNA]</scope>
    <source>
        <strain evidence="1 2">JH31</strain>
    </source>
</reference>
<dbReference type="RefSeq" id="WP_191182826.1">
    <property type="nucleotide sequence ID" value="NZ_JACXAJ010000002.1"/>
</dbReference>
<sequence>MLNRIYGFVLLTLLIVALFSSCDDNTSATDGSEVTNTAAMQDSTILPNTI</sequence>
<name>A0ABR7XEE8_9BACT</name>
<dbReference type="PROSITE" id="PS51257">
    <property type="entry name" value="PROKAR_LIPOPROTEIN"/>
    <property type="match status" value="1"/>
</dbReference>
<dbReference type="Proteomes" id="UP000625551">
    <property type="component" value="Unassembled WGS sequence"/>
</dbReference>